<evidence type="ECO:0000256" key="9">
    <source>
        <dbReference type="ARBA" id="ARBA00049360"/>
    </source>
</evidence>
<dbReference type="InterPro" id="IPR002194">
    <property type="entry name" value="Chaperonin_TCP-1_CS"/>
</dbReference>
<evidence type="ECO:0000256" key="13">
    <source>
        <dbReference type="RuleBase" id="RU365042"/>
    </source>
</evidence>
<comment type="similarity">
    <text evidence="2 12">Belongs to the TCP-1 chaperonin family.</text>
</comment>
<proteinExistence type="inferred from homology"/>
<dbReference type="GO" id="GO:0140662">
    <property type="term" value="F:ATP-dependent protein folding chaperone"/>
    <property type="evidence" value="ECO:0007669"/>
    <property type="project" value="InterPro"/>
</dbReference>
<evidence type="ECO:0000256" key="6">
    <source>
        <dbReference type="ARBA" id="ARBA00022840"/>
    </source>
</evidence>
<dbReference type="InterPro" id="IPR027410">
    <property type="entry name" value="TCP-1-like_intermed_sf"/>
</dbReference>
<evidence type="ECO:0000256" key="5">
    <source>
        <dbReference type="ARBA" id="ARBA00022741"/>
    </source>
</evidence>
<evidence type="ECO:0000313" key="15">
    <source>
        <dbReference type="Proteomes" id="UP000233040"/>
    </source>
</evidence>
<dbReference type="PRINTS" id="PR00304">
    <property type="entry name" value="TCOMPLEXTCP1"/>
</dbReference>
<comment type="subcellular location">
    <subcellularLocation>
        <location evidence="1 13">Cytoplasm</location>
    </subcellularLocation>
</comment>
<keyword evidence="6 12" id="KW-0067">ATP-binding</keyword>
<reference evidence="14" key="2">
    <citation type="submission" date="2025-09" db="UniProtKB">
        <authorList>
            <consortium name="Ensembl"/>
        </authorList>
    </citation>
    <scope>IDENTIFICATION</scope>
</reference>
<evidence type="ECO:0000256" key="10">
    <source>
        <dbReference type="ARBA" id="ARBA00093427"/>
    </source>
</evidence>
<organism evidence="14 15">
    <name type="scientific">Cebus imitator</name>
    <name type="common">Panamanian white-faced capuchin</name>
    <name type="synonym">Cebus capucinus imitator</name>
    <dbReference type="NCBI Taxonomy" id="2715852"/>
    <lineage>
        <taxon>Eukaryota</taxon>
        <taxon>Metazoa</taxon>
        <taxon>Chordata</taxon>
        <taxon>Craniata</taxon>
        <taxon>Vertebrata</taxon>
        <taxon>Euteleostomi</taxon>
        <taxon>Mammalia</taxon>
        <taxon>Eutheria</taxon>
        <taxon>Euarchontoglires</taxon>
        <taxon>Primates</taxon>
        <taxon>Haplorrhini</taxon>
        <taxon>Platyrrhini</taxon>
        <taxon>Cebidae</taxon>
        <taxon>Cebinae</taxon>
        <taxon>Cebus</taxon>
    </lineage>
</organism>
<comment type="subunit">
    <text evidence="11">Component of the chaperonin-containing T-complex (TRiC), a hexadecamer composed of two identical back-to-back stacked rings enclosing a protein folding chamber. Each ring is made up of eight different subunits: TCP1/CCT1, CCT2, CCT3, CCT4, CCT5, CCT6A/CCT6, CCT7, CCT8. Interacts with PACRG. Interacts with DLEC1.</text>
</comment>
<dbReference type="PANTHER" id="PTHR11353">
    <property type="entry name" value="CHAPERONIN"/>
    <property type="match status" value="1"/>
</dbReference>
<evidence type="ECO:0000313" key="14">
    <source>
        <dbReference type="Ensembl" id="ENSCCAP00000020007.1"/>
    </source>
</evidence>
<evidence type="ECO:0000256" key="2">
    <source>
        <dbReference type="ARBA" id="ARBA00008020"/>
    </source>
</evidence>
<dbReference type="Gene3D" id="1.10.560.10">
    <property type="entry name" value="GroEL-like equatorial domain"/>
    <property type="match status" value="2"/>
</dbReference>
<evidence type="ECO:0000256" key="3">
    <source>
        <dbReference type="ARBA" id="ARBA00015836"/>
    </source>
</evidence>
<protein>
    <recommendedName>
        <fullName evidence="3 13">T-complex protein 1 subunit eta</fullName>
        <shortName evidence="13">TCP-1-eta</shortName>
    </recommendedName>
    <alternativeName>
        <fullName evidence="8 13">CCT-eta</fullName>
    </alternativeName>
</protein>
<comment type="subunit">
    <text evidence="13">Heterooligomeric complex that forms two stacked rings.</text>
</comment>
<comment type="function">
    <text evidence="13">Molecular chaperone; assists the folding of proteins upon ATP hydrolysis. Known to play a role, in vitro, in the folding of actin and tubulin.</text>
</comment>
<evidence type="ECO:0000256" key="4">
    <source>
        <dbReference type="ARBA" id="ARBA00022490"/>
    </source>
</evidence>
<name>A0A2K5QVV5_CEBIM</name>
<dbReference type="FunFam" id="3.30.260.10:FF:000022">
    <property type="entry name" value="T-complex protein 1 subunit eta"/>
    <property type="match status" value="1"/>
</dbReference>
<sequence length="495" mass="54450">MMPMPVILLKEGTDTSQGIPQLVSNISACQVIAEAVRTTLGPRGMDKLIVDGRSKATISNDGATILKLLDVVHPAIKTLVDTAKSQDAELAVNKIKEIAVTVKKADKVEQRKLLEKCAMTALSSKLISQQKAFFAKMVVDAVMMLDDLLQLKMIGIKKGSQLVAGVIFKKTFSYAGFEMQPKKYHNPKIVLLNVELELKAEKENAEIRVHTVEDYQAIVDAEWNILYDKLEKIYHSGAKVVLSKLPNGDVATQYFADRDMFCAGRVPEEDLQRTMMACGGSIRTSVNALSADVLGRCQVFEETQNGGERYNFFTGCPKAKTCTFILRGGAAQFMEDTEWSLHDAIMIVRRAIKNDSVVAGGGAIEMELSEYLQDYSRTIPGKQQLLIGAYAKALEIIPHQLCDNNGFDATNILNKLWAWHAQGGTWYRVDINNEDIADNFEPFVWEPAIVRINALTAASEAACLIVSVGETIKNPHSTVDAPPAAGWGRGHGHPH</sequence>
<evidence type="ECO:0000256" key="1">
    <source>
        <dbReference type="ARBA" id="ARBA00004496"/>
    </source>
</evidence>
<evidence type="ECO:0000256" key="8">
    <source>
        <dbReference type="ARBA" id="ARBA00032221"/>
    </source>
</evidence>
<comment type="function">
    <text evidence="10">Component of the chaperonin-containing T-complex (TRiC), a molecular chaperone complex that assists the folding of actin, tubulin and other proteins upon ATP hydrolysis. The TRiC complex mediates the folding of WRAP53/TCAB1, thereby regulating telomere maintenance.</text>
</comment>
<dbReference type="AlphaFoldDB" id="A0A2K5QVV5"/>
<dbReference type="GeneTree" id="ENSGT00550000074832"/>
<dbReference type="InterPro" id="IPR012720">
    <property type="entry name" value="Chap_CCT_eta"/>
</dbReference>
<keyword evidence="4 13" id="KW-0963">Cytoplasm</keyword>
<evidence type="ECO:0000256" key="12">
    <source>
        <dbReference type="RuleBase" id="RU004187"/>
    </source>
</evidence>
<dbReference type="InterPro" id="IPR027409">
    <property type="entry name" value="GroEL-like_apical_dom_sf"/>
</dbReference>
<dbReference type="SUPFAM" id="SSF54849">
    <property type="entry name" value="GroEL-intermediate domain like"/>
    <property type="match status" value="1"/>
</dbReference>
<dbReference type="GO" id="GO:0016887">
    <property type="term" value="F:ATP hydrolysis activity"/>
    <property type="evidence" value="ECO:0007669"/>
    <property type="project" value="InterPro"/>
</dbReference>
<dbReference type="Ensembl" id="ENSCCAT00000037492.1">
    <property type="protein sequence ID" value="ENSCCAP00000020007.1"/>
    <property type="gene ID" value="ENSCCAG00000027807.1"/>
</dbReference>
<dbReference type="GO" id="GO:0005832">
    <property type="term" value="C:chaperonin-containing T-complex"/>
    <property type="evidence" value="ECO:0007669"/>
    <property type="project" value="UniProtKB-ARBA"/>
</dbReference>
<dbReference type="PROSITE" id="PS00751">
    <property type="entry name" value="TCP1_2"/>
    <property type="match status" value="1"/>
</dbReference>
<dbReference type="PROSITE" id="PS00750">
    <property type="entry name" value="TCP1_1"/>
    <property type="match status" value="1"/>
</dbReference>
<dbReference type="SUPFAM" id="SSF48592">
    <property type="entry name" value="GroEL equatorial domain-like"/>
    <property type="match status" value="1"/>
</dbReference>
<keyword evidence="5 12" id="KW-0547">Nucleotide-binding</keyword>
<dbReference type="InterPro" id="IPR002423">
    <property type="entry name" value="Cpn60/GroEL/TCP-1"/>
</dbReference>
<accession>A0A2K5QVV5</accession>
<dbReference type="Gene3D" id="3.50.7.10">
    <property type="entry name" value="GroEL"/>
    <property type="match status" value="1"/>
</dbReference>
<dbReference type="InterPro" id="IPR017998">
    <property type="entry name" value="Chaperone_TCP-1"/>
</dbReference>
<evidence type="ECO:0000256" key="7">
    <source>
        <dbReference type="ARBA" id="ARBA00023186"/>
    </source>
</evidence>
<dbReference type="FunFam" id="3.50.7.10:FF:000006">
    <property type="entry name" value="T-complex protein 1 subunit eta"/>
    <property type="match status" value="1"/>
</dbReference>
<dbReference type="Gene3D" id="3.30.260.10">
    <property type="entry name" value="TCP-1-like chaperonin intermediate domain"/>
    <property type="match status" value="1"/>
</dbReference>
<dbReference type="SUPFAM" id="SSF52029">
    <property type="entry name" value="GroEL apical domain-like"/>
    <property type="match status" value="1"/>
</dbReference>
<dbReference type="Pfam" id="PF00118">
    <property type="entry name" value="Cpn60_TCP1"/>
    <property type="match status" value="2"/>
</dbReference>
<dbReference type="GO" id="GO:0005524">
    <property type="term" value="F:ATP binding"/>
    <property type="evidence" value="ECO:0007669"/>
    <property type="project" value="UniProtKB-KW"/>
</dbReference>
<evidence type="ECO:0000256" key="11">
    <source>
        <dbReference type="ARBA" id="ARBA00093487"/>
    </source>
</evidence>
<reference evidence="14" key="1">
    <citation type="submission" date="2025-08" db="UniProtKB">
        <authorList>
            <consortium name="Ensembl"/>
        </authorList>
    </citation>
    <scope>IDENTIFICATION</scope>
</reference>
<dbReference type="CDD" id="cd03340">
    <property type="entry name" value="TCP1_eta"/>
    <property type="match status" value="1"/>
</dbReference>
<keyword evidence="15" id="KW-1185">Reference proteome</keyword>
<keyword evidence="7 12" id="KW-0143">Chaperone</keyword>
<dbReference type="GO" id="GO:0051082">
    <property type="term" value="F:unfolded protein binding"/>
    <property type="evidence" value="ECO:0007669"/>
    <property type="project" value="InterPro"/>
</dbReference>
<dbReference type="InterPro" id="IPR027413">
    <property type="entry name" value="GROEL-like_equatorial_sf"/>
</dbReference>
<dbReference type="Proteomes" id="UP000233040">
    <property type="component" value="Unassembled WGS sequence"/>
</dbReference>
<comment type="catalytic activity">
    <reaction evidence="9">
        <text>ATP + H2O = ADP + phosphate + H(+)</text>
        <dbReference type="Rhea" id="RHEA:13065"/>
        <dbReference type="ChEBI" id="CHEBI:15377"/>
        <dbReference type="ChEBI" id="CHEBI:15378"/>
        <dbReference type="ChEBI" id="CHEBI:30616"/>
        <dbReference type="ChEBI" id="CHEBI:43474"/>
        <dbReference type="ChEBI" id="CHEBI:456216"/>
    </reaction>
</comment>
<dbReference type="FunFam" id="1.10.560.10:FF:000017">
    <property type="entry name" value="T-complex protein 1 subunit eta"/>
    <property type="match status" value="1"/>
</dbReference>